<dbReference type="CDD" id="cd19481">
    <property type="entry name" value="RecA-like_protease"/>
    <property type="match status" value="1"/>
</dbReference>
<keyword evidence="5" id="KW-0378">Hydrolase</keyword>
<proteinExistence type="inferred from homology"/>
<dbReference type="InterPro" id="IPR050221">
    <property type="entry name" value="26S_Proteasome_ATPase"/>
</dbReference>
<dbReference type="PANTHER" id="PTHR23073">
    <property type="entry name" value="26S PROTEASOME REGULATORY SUBUNIT"/>
    <property type="match status" value="1"/>
</dbReference>
<comment type="similarity">
    <text evidence="1">Belongs to the AAA ATPase family.</text>
</comment>
<name>A0A806KH55_9BACT</name>
<dbReference type="EMBL" id="JQ844261">
    <property type="protein sequence ID" value="AGS53927.1"/>
    <property type="molecule type" value="Genomic_DNA"/>
</dbReference>
<dbReference type="InterPro" id="IPR003593">
    <property type="entry name" value="AAA+_ATPase"/>
</dbReference>
<dbReference type="EC" id="3.4.24.-" evidence="5"/>
<accession>A0A806KH55</accession>
<dbReference type="SMART" id="SM00382">
    <property type="entry name" value="AAA"/>
    <property type="match status" value="1"/>
</dbReference>
<evidence type="ECO:0000256" key="1">
    <source>
        <dbReference type="ARBA" id="ARBA00006914"/>
    </source>
</evidence>
<reference evidence="5" key="1">
    <citation type="submission" date="2012-03" db="EMBL/GenBank/DDBJ databases">
        <title>Functional metagenomics reveals considerable lignocellulase gene clusters in the gut microbiome of a wood-feeding higher termite.</title>
        <authorList>
            <person name="Liu N."/>
        </authorList>
    </citation>
    <scope>NUCLEOTIDE SEQUENCE</scope>
</reference>
<evidence type="ECO:0000256" key="3">
    <source>
        <dbReference type="ARBA" id="ARBA00022840"/>
    </source>
</evidence>
<dbReference type="GO" id="GO:0005524">
    <property type="term" value="F:ATP binding"/>
    <property type="evidence" value="ECO:0007669"/>
    <property type="project" value="UniProtKB-KW"/>
</dbReference>
<dbReference type="InterPro" id="IPR027417">
    <property type="entry name" value="P-loop_NTPase"/>
</dbReference>
<keyword evidence="5" id="KW-0131">Cell cycle</keyword>
<feature type="domain" description="AAA+ ATPase" evidence="4">
    <location>
        <begin position="354"/>
        <end position="495"/>
    </location>
</feature>
<sequence>MQETKEFDKTNRIQEHEENQKTDFFTHINEIGSIAKQAGGINDLFYEFAMPHLEYLQNRLSTNQIQTVLFACLIYLYNGDKITITRLANFMNYAVFKVLVYLNEFEILEQKRLLHIKREKEDYRYSGGHEQISFELRFTTIDALRKGYYSESAFSQQLSIEKFFVQVERLCEERVQRRQSYPNTIKNMRNLLKDNEHLLFVKKVKALGVNDDTTLVLLRFFHYLVNMDLSEMALYHLEAIYDHSSEFAPIRRLLQNGNYILLTEELIESTCSDGMSDTENFRLTDEAKDEFLVELEESFFNKMPKGMKLHSSIAEKNLFYPEKTQQAINELCSLLQSGYFDDIQKRLSENGMRTGFACLFSGNPGTGKTETAHQIARLTGRDIMPVDISGTKSKWYGDSEKMIKGIFDKYRSCVKRCDTAPILLFNEADAVFSKRRLIGENNNGPAQTENAIQNIILNEIENLNGILIATTNLTNNFDTAFERRFLYKIEFEKPDVKTRKEIWRSLITFLSCEDACTLASRFDFSGGQIENISRKSTVHQVLSGKAPALEDIIKLCNTECLTGETIRKIGF</sequence>
<dbReference type="InterPro" id="IPR003959">
    <property type="entry name" value="ATPase_AAA_core"/>
</dbReference>
<dbReference type="GO" id="GO:0016887">
    <property type="term" value="F:ATP hydrolysis activity"/>
    <property type="evidence" value="ECO:0007669"/>
    <property type="project" value="InterPro"/>
</dbReference>
<dbReference type="AlphaFoldDB" id="A0A806KH55"/>
<keyword evidence="5" id="KW-0132">Cell division</keyword>
<protein>
    <submittedName>
        <fullName evidence="5">Cell division protein FtsH</fullName>
        <ecNumber evidence="5">3.4.24.-</ecNumber>
    </submittedName>
</protein>
<evidence type="ECO:0000313" key="5">
    <source>
        <dbReference type="EMBL" id="AGS53927.1"/>
    </source>
</evidence>
<dbReference type="SUPFAM" id="SSF52540">
    <property type="entry name" value="P-loop containing nucleoside triphosphate hydrolases"/>
    <property type="match status" value="2"/>
</dbReference>
<evidence type="ECO:0000259" key="4">
    <source>
        <dbReference type="SMART" id="SM00382"/>
    </source>
</evidence>
<dbReference type="Gene3D" id="3.40.50.300">
    <property type="entry name" value="P-loop containing nucleotide triphosphate hydrolases"/>
    <property type="match status" value="1"/>
</dbReference>
<dbReference type="GO" id="GO:0051301">
    <property type="term" value="P:cell division"/>
    <property type="evidence" value="ECO:0007669"/>
    <property type="project" value="UniProtKB-KW"/>
</dbReference>
<keyword evidence="2" id="KW-0547">Nucleotide-binding</keyword>
<dbReference type="Pfam" id="PF00004">
    <property type="entry name" value="AAA"/>
    <property type="match status" value="1"/>
</dbReference>
<keyword evidence="3" id="KW-0067">ATP-binding</keyword>
<evidence type="ECO:0000256" key="2">
    <source>
        <dbReference type="ARBA" id="ARBA00022741"/>
    </source>
</evidence>
<organism evidence="5">
    <name type="scientific">uncultured bacterium contig00087</name>
    <dbReference type="NCBI Taxonomy" id="1181560"/>
    <lineage>
        <taxon>Bacteria</taxon>
        <taxon>environmental samples</taxon>
    </lineage>
</organism>